<feature type="domain" description="N-acetyltransferase" evidence="1">
    <location>
        <begin position="1"/>
        <end position="160"/>
    </location>
</feature>
<dbReference type="Gene3D" id="3.40.630.30">
    <property type="match status" value="1"/>
</dbReference>
<comment type="caution">
    <text evidence="2">The sequence shown here is derived from an EMBL/GenBank/DDBJ whole genome shotgun (WGS) entry which is preliminary data.</text>
</comment>
<keyword evidence="2" id="KW-0808">Transferase</keyword>
<proteinExistence type="predicted"/>
<keyword evidence="3" id="KW-1185">Reference proteome</keyword>
<dbReference type="OrthoDB" id="9801656at2"/>
<dbReference type="PROSITE" id="PS51186">
    <property type="entry name" value="GNAT"/>
    <property type="match status" value="1"/>
</dbReference>
<dbReference type="EMBL" id="SZWF01000004">
    <property type="protein sequence ID" value="KAA9394945.1"/>
    <property type="molecule type" value="Genomic_DNA"/>
</dbReference>
<evidence type="ECO:0000259" key="1">
    <source>
        <dbReference type="PROSITE" id="PS51186"/>
    </source>
</evidence>
<reference evidence="2 3" key="1">
    <citation type="submission" date="2019-05" db="EMBL/GenBank/DDBJ databases">
        <title>Kocuria coralli sp. nov., a novel actinobacterium isolated from coral reef seawater.</title>
        <authorList>
            <person name="Li J."/>
        </authorList>
    </citation>
    <scope>NUCLEOTIDE SEQUENCE [LARGE SCALE GENOMIC DNA]</scope>
    <source>
        <strain evidence="2 3">SCSIO 13007</strain>
    </source>
</reference>
<dbReference type="PANTHER" id="PTHR43792">
    <property type="entry name" value="GNAT FAMILY, PUTATIVE (AFU_ORTHOLOGUE AFUA_3G00765)-RELATED-RELATED"/>
    <property type="match status" value="1"/>
</dbReference>
<protein>
    <submittedName>
        <fullName evidence="2">GNAT family N-acetyltransferase</fullName>
    </submittedName>
</protein>
<dbReference type="GO" id="GO:0016747">
    <property type="term" value="F:acyltransferase activity, transferring groups other than amino-acyl groups"/>
    <property type="evidence" value="ECO:0007669"/>
    <property type="project" value="InterPro"/>
</dbReference>
<dbReference type="Pfam" id="PF13302">
    <property type="entry name" value="Acetyltransf_3"/>
    <property type="match status" value="1"/>
</dbReference>
<name>A0A5J5L164_9MICC</name>
<dbReference type="Proteomes" id="UP000325957">
    <property type="component" value="Unassembled WGS sequence"/>
</dbReference>
<accession>A0A5J5L164</accession>
<dbReference type="InterPro" id="IPR016181">
    <property type="entry name" value="Acyl_CoA_acyltransferase"/>
</dbReference>
<dbReference type="AlphaFoldDB" id="A0A5J5L164"/>
<organism evidence="2 3">
    <name type="scientific">Kocuria coralli</name>
    <dbReference type="NCBI Taxonomy" id="1461025"/>
    <lineage>
        <taxon>Bacteria</taxon>
        <taxon>Bacillati</taxon>
        <taxon>Actinomycetota</taxon>
        <taxon>Actinomycetes</taxon>
        <taxon>Micrococcales</taxon>
        <taxon>Micrococcaceae</taxon>
        <taxon>Kocuria</taxon>
    </lineage>
</organism>
<dbReference type="InterPro" id="IPR000182">
    <property type="entry name" value="GNAT_dom"/>
</dbReference>
<dbReference type="InterPro" id="IPR051531">
    <property type="entry name" value="N-acetyltransferase"/>
</dbReference>
<gene>
    <name evidence="2" type="ORF">FCK90_04795</name>
</gene>
<sequence>MRPVVAGDEPWFQSLAADPAVVAYVGDGRPWSPQKASRRFAQGLRATNSASAGGWWVILTPSGHATTTSRAGLVTAEKDRQGALEIGIWVDPRWWGRGLAKGALRELVNTLPRRLTLVVHVDRANTRSMRLLRTAGFQESSVLPQASTGPKLIRMEMHRR</sequence>
<dbReference type="SUPFAM" id="SSF55729">
    <property type="entry name" value="Acyl-CoA N-acyltransferases (Nat)"/>
    <property type="match status" value="1"/>
</dbReference>
<evidence type="ECO:0000313" key="3">
    <source>
        <dbReference type="Proteomes" id="UP000325957"/>
    </source>
</evidence>
<evidence type="ECO:0000313" key="2">
    <source>
        <dbReference type="EMBL" id="KAA9394945.1"/>
    </source>
</evidence>